<dbReference type="UniPathway" id="UPA00908">
    <property type="reaction ID" value="UER00884"/>
</dbReference>
<dbReference type="PANTHER" id="PTHR47837:SF2">
    <property type="entry name" value="GTP PYROPHOSPHOKINASE YWAC"/>
    <property type="match status" value="1"/>
</dbReference>
<organism evidence="3 5">
    <name type="scientific">Lentilactobacillus farraginis DSM 18382 = JCM 14108</name>
    <dbReference type="NCBI Taxonomy" id="1423743"/>
    <lineage>
        <taxon>Bacteria</taxon>
        <taxon>Bacillati</taxon>
        <taxon>Bacillota</taxon>
        <taxon>Bacilli</taxon>
        <taxon>Lactobacillales</taxon>
        <taxon>Lactobacillaceae</taxon>
        <taxon>Lentilactobacillus</taxon>
    </lineage>
</organism>
<proteinExistence type="predicted"/>
<protein>
    <submittedName>
        <fullName evidence="3 4">GTP pyrophosphokinase</fullName>
    </submittedName>
</protein>
<dbReference type="Gene3D" id="3.30.460.10">
    <property type="entry name" value="Beta Polymerase, domain 2"/>
    <property type="match status" value="1"/>
</dbReference>
<dbReference type="OrthoDB" id="9789634at2"/>
<dbReference type="RefSeq" id="WP_035178920.1">
    <property type="nucleotide sequence ID" value="NZ_AZFY01000027.1"/>
</dbReference>
<gene>
    <name evidence="4" type="ORF">FD41_GL001937</name>
    <name evidence="3" type="ORF">JCM14108_1216</name>
</gene>
<dbReference type="InterPro" id="IPR043519">
    <property type="entry name" value="NT_sf"/>
</dbReference>
<dbReference type="CDD" id="cd05399">
    <property type="entry name" value="NT_Rel-Spo_like"/>
    <property type="match status" value="1"/>
</dbReference>
<feature type="domain" description="RelA/SpoT" evidence="2">
    <location>
        <begin position="72"/>
        <end position="195"/>
    </location>
</feature>
<dbReference type="Proteomes" id="UP000019488">
    <property type="component" value="Unassembled WGS sequence"/>
</dbReference>
<dbReference type="PANTHER" id="PTHR47837">
    <property type="entry name" value="GTP PYROPHOSPHOKINASE YJBM"/>
    <property type="match status" value="1"/>
</dbReference>
<keyword evidence="3" id="KW-0418">Kinase</keyword>
<evidence type="ECO:0000313" key="4">
    <source>
        <dbReference type="EMBL" id="KRM10910.1"/>
    </source>
</evidence>
<accession>X0QCB6</accession>
<dbReference type="Proteomes" id="UP000051966">
    <property type="component" value="Unassembled WGS sequence"/>
</dbReference>
<evidence type="ECO:0000313" key="6">
    <source>
        <dbReference type="Proteomes" id="UP000051966"/>
    </source>
</evidence>
<comment type="pathway">
    <text evidence="1">Purine metabolism; ppGpp biosynthesis; ppGpp from GTP: step 1/2.</text>
</comment>
<dbReference type="EMBL" id="AZFY01000027">
    <property type="protein sequence ID" value="KRM10910.1"/>
    <property type="molecule type" value="Genomic_DNA"/>
</dbReference>
<dbReference type="Gene3D" id="1.10.287.860">
    <property type="entry name" value="Nucleotidyltransferase"/>
    <property type="match status" value="1"/>
</dbReference>
<dbReference type="GO" id="GO:0016301">
    <property type="term" value="F:kinase activity"/>
    <property type="evidence" value="ECO:0007669"/>
    <property type="project" value="UniProtKB-KW"/>
</dbReference>
<reference evidence="3" key="1">
    <citation type="journal article" date="2014" name="Genome Announc.">
        <title>Draft Genome Sequences of Two Lactobacillus Strains, L. farraginis JCM 14108T and L. composti JCM 14202T, Isolated from Compost of Distilled Shochu Residue.</title>
        <authorList>
            <person name="Yuki M."/>
            <person name="Oshima K."/>
            <person name="Suda W."/>
            <person name="Kitahara M."/>
            <person name="Kitamura K."/>
            <person name="Iida T."/>
            <person name="Hattori M."/>
            <person name="Ohkuma M."/>
        </authorList>
    </citation>
    <scope>NUCLEOTIDE SEQUENCE [LARGE SCALE GENOMIC DNA]</scope>
    <source>
        <strain evidence="3">JCM 14108</strain>
    </source>
</reference>
<comment type="caution">
    <text evidence="3">The sequence shown here is derived from an EMBL/GenBank/DDBJ whole genome shotgun (WGS) entry which is preliminary data.</text>
</comment>
<name>X0QCB6_9LACO</name>
<dbReference type="PATRIC" id="fig|1423743.5.peg.1997"/>
<evidence type="ECO:0000259" key="2">
    <source>
        <dbReference type="SMART" id="SM00954"/>
    </source>
</evidence>
<evidence type="ECO:0000256" key="1">
    <source>
        <dbReference type="ARBA" id="ARBA00004976"/>
    </source>
</evidence>
<dbReference type="eggNOG" id="COG2357">
    <property type="taxonomic scope" value="Bacteria"/>
</dbReference>
<keyword evidence="6" id="KW-1185">Reference proteome</keyword>
<dbReference type="EMBL" id="BAKI01000009">
    <property type="protein sequence ID" value="GAF36255.1"/>
    <property type="molecule type" value="Genomic_DNA"/>
</dbReference>
<dbReference type="Pfam" id="PF04607">
    <property type="entry name" value="RelA_SpoT"/>
    <property type="match status" value="1"/>
</dbReference>
<dbReference type="AlphaFoldDB" id="X0QCB6"/>
<dbReference type="SUPFAM" id="SSF81301">
    <property type="entry name" value="Nucleotidyltransferase"/>
    <property type="match status" value="1"/>
</dbReference>
<dbReference type="InterPro" id="IPR007685">
    <property type="entry name" value="RelA_SpoT"/>
</dbReference>
<dbReference type="SMART" id="SM00954">
    <property type="entry name" value="RelA_SpoT"/>
    <property type="match status" value="1"/>
</dbReference>
<keyword evidence="3" id="KW-0808">Transferase</keyword>
<reference evidence="4 6" key="2">
    <citation type="journal article" date="2015" name="Genome Announc.">
        <title>Expanding the biotechnology potential of lactobacilli through comparative genomics of 213 strains and associated genera.</title>
        <authorList>
            <person name="Sun Z."/>
            <person name="Harris H.M."/>
            <person name="McCann A."/>
            <person name="Guo C."/>
            <person name="Argimon S."/>
            <person name="Zhang W."/>
            <person name="Yang X."/>
            <person name="Jeffery I.B."/>
            <person name="Cooney J.C."/>
            <person name="Kagawa T.F."/>
            <person name="Liu W."/>
            <person name="Song Y."/>
            <person name="Salvetti E."/>
            <person name="Wrobel A."/>
            <person name="Rasinkangas P."/>
            <person name="Parkhill J."/>
            <person name="Rea M.C."/>
            <person name="O'Sullivan O."/>
            <person name="Ritari J."/>
            <person name="Douillard F.P."/>
            <person name="Paul Ross R."/>
            <person name="Yang R."/>
            <person name="Briner A.E."/>
            <person name="Felis G.E."/>
            <person name="de Vos W.M."/>
            <person name="Barrangou R."/>
            <person name="Klaenhammer T.R."/>
            <person name="Caufield P.W."/>
            <person name="Cui Y."/>
            <person name="Zhang H."/>
            <person name="O'Toole P.W."/>
        </authorList>
    </citation>
    <scope>NUCLEOTIDE SEQUENCE [LARGE SCALE GENOMIC DNA]</scope>
    <source>
        <strain evidence="4 6">DSM 18382</strain>
    </source>
</reference>
<dbReference type="InterPro" id="IPR052366">
    <property type="entry name" value="GTP_Pyrophosphokinase"/>
</dbReference>
<dbReference type="GO" id="GO:0015970">
    <property type="term" value="P:guanosine tetraphosphate biosynthetic process"/>
    <property type="evidence" value="ECO:0007669"/>
    <property type="project" value="UniProtKB-UniPathway"/>
</dbReference>
<dbReference type="STRING" id="1423743.FD41_GL001937"/>
<evidence type="ECO:0000313" key="3">
    <source>
        <dbReference type="EMBL" id="GAF36255.1"/>
    </source>
</evidence>
<evidence type="ECO:0000313" key="5">
    <source>
        <dbReference type="Proteomes" id="UP000019488"/>
    </source>
</evidence>
<sequence>MILERSNFMNVKQIEEQLTQSNLQNRIPDIKELINIYQLSHSAANEIGTKLENLDDEYSTDYDHNPIHHMEERLKSANSLFGKLKRKGLALTTENVRDHIFDIAGIRVVTNYIDDIYTVEKALSEQSDVTVLKRKDYIENPKESGYRSLHLVVSVPVFQSKGVFDVPVEIQFRTIGMDMWASLEHQLSYKTDADPKKVQQHSANLKHYAKELNDIEIRMQAIFRDLQAK</sequence>